<organism evidence="1 2">
    <name type="scientific">Violaceomyces palustris</name>
    <dbReference type="NCBI Taxonomy" id="1673888"/>
    <lineage>
        <taxon>Eukaryota</taxon>
        <taxon>Fungi</taxon>
        <taxon>Dikarya</taxon>
        <taxon>Basidiomycota</taxon>
        <taxon>Ustilaginomycotina</taxon>
        <taxon>Ustilaginomycetes</taxon>
        <taxon>Violaceomycetales</taxon>
        <taxon>Violaceomycetaceae</taxon>
        <taxon>Violaceomyces</taxon>
    </lineage>
</organism>
<evidence type="ECO:0000313" key="1">
    <source>
        <dbReference type="EMBL" id="PWN54154.1"/>
    </source>
</evidence>
<keyword evidence="2" id="KW-1185">Reference proteome</keyword>
<dbReference type="EMBL" id="KZ819694">
    <property type="protein sequence ID" value="PWN54154.1"/>
    <property type="molecule type" value="Genomic_DNA"/>
</dbReference>
<name>A0ACD0P7Y1_9BASI</name>
<reference evidence="1 2" key="1">
    <citation type="journal article" date="2018" name="Mol. Biol. Evol.">
        <title>Broad Genomic Sampling Reveals a Smut Pathogenic Ancestry of the Fungal Clade Ustilaginomycotina.</title>
        <authorList>
            <person name="Kijpornyongpan T."/>
            <person name="Mondo S.J."/>
            <person name="Barry K."/>
            <person name="Sandor L."/>
            <person name="Lee J."/>
            <person name="Lipzen A."/>
            <person name="Pangilinan J."/>
            <person name="LaButti K."/>
            <person name="Hainaut M."/>
            <person name="Henrissat B."/>
            <person name="Grigoriev I.V."/>
            <person name="Spatafora J.W."/>
            <person name="Aime M.C."/>
        </authorList>
    </citation>
    <scope>NUCLEOTIDE SEQUENCE [LARGE SCALE GENOMIC DNA]</scope>
    <source>
        <strain evidence="1 2">SA 807</strain>
    </source>
</reference>
<protein>
    <submittedName>
        <fullName evidence="1">Uncharacterized protein</fullName>
    </submittedName>
</protein>
<sequence length="889" mass="99355">MQNFAGFGALRLQQEQRQRVELAKREQERLEWERREWERRRQEEEREWYNQQHQTQERYQSQTWYPNERYNRASSSTWNQLQRERQSDLHSHQEKPTRINDHSGSVTASLGREDDICGKADAASVTFTMTRTHQLIIPQTFAHDNDESCLDHCSRKGTTTQSLQGTDCSSPGLPYDGSSEDGKGATVFNSRHLTNHRPSSTLAAALCGSGRRDTVYEDDFEESEDEDINPSGWTRKNRLAGYSDKESVYSDASENHLASLRGQGMPAVRGTVYEPSLPKAKCADCGEFLSFEELSDHSCLPRGDSSSSLCTLISGNGVKDSGSPLLGLGTTLFGSESASSTPSVGSFTRSPFFEKYNHWNGGGSKPGSSFTLPPLEGLAGTSQSCFAEEQETTPRASIIKMVSSKSQDCHLVGMASQPSTASLSALHLEKEDERVVIERKKKIEEQRAAKKLGGWVAAANSVISTMRLNGIDPGSQGQETSKYDSKPLATPMMVESDAESQLASRFSRKERPRPHHKQASSSSISSYQSSLKDPHSPNDFSSGERRSGRDRENSSGTGTSFALTPSSSYDRLSEGQASPNPGSSLGPVLGVGIPPSRSRKNMGRSGQRSDLDLGGIEDLVNELTASPEQYSEPLSSDTVNESNSEEAIKSRKSALDVQESRRRAKDRAAATMEAADREAKERARKREKEREREFERQRLRELEREKEREKVEREREIERLRKLRRKKEEKERRDKQRAERSSRKCCVCSCSLSSSKTPFVERDGKLLCARDWKELYLPKCRKCGEAVEKGAVKASDGALKGIFHKPCFSCFTCNKAFEDGSFYVFKNEPYCARHYHKLNGSLCAGCGEGIEGGCRQTESGERFHPRCFTCEYDEQGEFCLEVSGEGMRD</sequence>
<dbReference type="Proteomes" id="UP000245626">
    <property type="component" value="Unassembled WGS sequence"/>
</dbReference>
<gene>
    <name evidence="1" type="ORF">IE53DRAFT_24152</name>
</gene>
<evidence type="ECO:0000313" key="2">
    <source>
        <dbReference type="Proteomes" id="UP000245626"/>
    </source>
</evidence>
<accession>A0ACD0P7Y1</accession>
<proteinExistence type="predicted"/>